<evidence type="ECO:0000313" key="6">
    <source>
        <dbReference type="EMBL" id="QJR44031.1"/>
    </source>
</evidence>
<evidence type="ECO:0000256" key="4">
    <source>
        <dbReference type="ARBA" id="ARBA00023306"/>
    </source>
</evidence>
<comment type="similarity">
    <text evidence="5">Belongs to the ScpB family.</text>
</comment>
<evidence type="ECO:0000256" key="5">
    <source>
        <dbReference type="HAMAP-Rule" id="MF_01804"/>
    </source>
</evidence>
<dbReference type="GO" id="GO:0051304">
    <property type="term" value="P:chromosome separation"/>
    <property type="evidence" value="ECO:0007669"/>
    <property type="project" value="InterPro"/>
</dbReference>
<comment type="subunit">
    <text evidence="5">Homodimer. Homodimerization may be required to stabilize the binding of ScpA to the Smc head domains. Component of a cohesin-like complex composed of ScpA, ScpB and the Smc homodimer, in which ScpA and ScpB bind to the head domain of Smc. The presence of the three proteins is required for the association of the complex with DNA.</text>
</comment>
<evidence type="ECO:0000256" key="1">
    <source>
        <dbReference type="ARBA" id="ARBA00022490"/>
    </source>
</evidence>
<dbReference type="InterPro" id="IPR036390">
    <property type="entry name" value="WH_DNA-bd_sf"/>
</dbReference>
<comment type="function">
    <text evidence="5">Participates in chromosomal partition during cell division. May act via the formation of a condensin-like complex containing Smc and ScpA that pull DNA away from mid-cell into both cell halves.</text>
</comment>
<evidence type="ECO:0000313" key="7">
    <source>
        <dbReference type="Proteomes" id="UP000502118"/>
    </source>
</evidence>
<protein>
    <recommendedName>
        <fullName evidence="5">Segregation and condensation protein B</fullName>
    </recommendedName>
</protein>
<dbReference type="EMBL" id="CP053097">
    <property type="protein sequence ID" value="QJR44031.1"/>
    <property type="molecule type" value="Genomic_DNA"/>
</dbReference>
<proteinExistence type="inferred from homology"/>
<dbReference type="SUPFAM" id="SSF46785">
    <property type="entry name" value="Winged helix' DNA-binding domain"/>
    <property type="match status" value="2"/>
</dbReference>
<dbReference type="KEGG" id="mmio:HLA92_01080"/>
<dbReference type="AlphaFoldDB" id="A0A6M4JHX2"/>
<sequence length="212" mass="24153">MNNYSKIIEALLYVQGDEGLSSKQLKESLKIESVTLARTLLKKFANEFNDQDRGIKVHEFNDIFKFLTTDESKEAISELVTVARRQNLSQAAIETVGIIAYKQPITRSMINNIRGVVSDNIVVTLLTKGIIEEVGVAQTPGQPILYGITDKFYDYFKIKSLAELPPFPEFNNYSSEGTLNEEEFDLFNSQRQIEENSKLEQLIEEMEENETI</sequence>
<comment type="subcellular location">
    <subcellularLocation>
        <location evidence="5">Cytoplasm</location>
    </subcellularLocation>
    <text evidence="5">Associated with two foci at the outer edges of the nucleoid region in young cells, and at four foci within both cell halves in older cells.</text>
</comment>
<dbReference type="Gene3D" id="1.10.10.10">
    <property type="entry name" value="Winged helix-like DNA-binding domain superfamily/Winged helix DNA-binding domain"/>
    <property type="match status" value="2"/>
</dbReference>
<dbReference type="PIRSF" id="PIRSF019345">
    <property type="entry name" value="ScpB"/>
    <property type="match status" value="1"/>
</dbReference>
<dbReference type="InterPro" id="IPR005234">
    <property type="entry name" value="ScpB_csome_segregation"/>
</dbReference>
<dbReference type="NCBIfam" id="TIGR00281">
    <property type="entry name" value="SMC-Scp complex subunit ScpB"/>
    <property type="match status" value="1"/>
</dbReference>
<name>A0A6M4JHX2_9MOLU</name>
<keyword evidence="3 5" id="KW-0159">Chromosome partition</keyword>
<dbReference type="GO" id="GO:0051301">
    <property type="term" value="P:cell division"/>
    <property type="evidence" value="ECO:0007669"/>
    <property type="project" value="UniProtKB-KW"/>
</dbReference>
<organism evidence="6 7">
    <name type="scientific">Mycoplasma miroungirhinis</name>
    <dbReference type="NCBI Taxonomy" id="754516"/>
    <lineage>
        <taxon>Bacteria</taxon>
        <taxon>Bacillati</taxon>
        <taxon>Mycoplasmatota</taxon>
        <taxon>Mollicutes</taxon>
        <taxon>Mycoplasmataceae</taxon>
        <taxon>Mycoplasma</taxon>
    </lineage>
</organism>
<keyword evidence="7" id="KW-1185">Reference proteome</keyword>
<dbReference type="PANTHER" id="PTHR34298">
    <property type="entry name" value="SEGREGATION AND CONDENSATION PROTEIN B"/>
    <property type="match status" value="1"/>
</dbReference>
<dbReference type="GO" id="GO:0006260">
    <property type="term" value="P:DNA replication"/>
    <property type="evidence" value="ECO:0007669"/>
    <property type="project" value="UniProtKB-UniRule"/>
</dbReference>
<gene>
    <name evidence="5" type="primary">scpB</name>
    <name evidence="6" type="ORF">HLA92_01080</name>
</gene>
<keyword evidence="4 5" id="KW-0131">Cell cycle</keyword>
<dbReference type="RefSeq" id="WP_171112678.1">
    <property type="nucleotide sequence ID" value="NZ_CP053097.1"/>
</dbReference>
<dbReference type="GO" id="GO:0005737">
    <property type="term" value="C:cytoplasm"/>
    <property type="evidence" value="ECO:0007669"/>
    <property type="project" value="UniProtKB-SubCell"/>
</dbReference>
<reference evidence="6 7" key="1">
    <citation type="submission" date="2020-05" db="EMBL/GenBank/DDBJ databases">
        <title>Novel Mycoplasma species detected in Mirounga angustirostris (northern elephant seal) from the USA.</title>
        <authorList>
            <person name="Volokhov D.V."/>
        </authorList>
    </citation>
    <scope>NUCLEOTIDE SEQUENCE [LARGE SCALE GENOMIC DNA]</scope>
    <source>
        <strain evidence="6 7">Mirounga ES2806-NAS</strain>
    </source>
</reference>
<accession>A0A6M4JHX2</accession>
<keyword evidence="2 5" id="KW-0132">Cell division</keyword>
<dbReference type="HAMAP" id="MF_01804">
    <property type="entry name" value="ScpB"/>
    <property type="match status" value="1"/>
</dbReference>
<dbReference type="Pfam" id="PF04079">
    <property type="entry name" value="SMC_ScpB"/>
    <property type="match status" value="1"/>
</dbReference>
<keyword evidence="1 5" id="KW-0963">Cytoplasm</keyword>
<dbReference type="Proteomes" id="UP000502118">
    <property type="component" value="Chromosome"/>
</dbReference>
<evidence type="ECO:0000256" key="2">
    <source>
        <dbReference type="ARBA" id="ARBA00022618"/>
    </source>
</evidence>
<evidence type="ECO:0000256" key="3">
    <source>
        <dbReference type="ARBA" id="ARBA00022829"/>
    </source>
</evidence>
<dbReference type="InterPro" id="IPR036388">
    <property type="entry name" value="WH-like_DNA-bd_sf"/>
</dbReference>
<dbReference type="PANTHER" id="PTHR34298:SF2">
    <property type="entry name" value="SEGREGATION AND CONDENSATION PROTEIN B"/>
    <property type="match status" value="1"/>
</dbReference>